<dbReference type="Pfam" id="PF04851">
    <property type="entry name" value="ResIII"/>
    <property type="match status" value="1"/>
</dbReference>
<dbReference type="InterPro" id="IPR027417">
    <property type="entry name" value="P-loop_NTPase"/>
</dbReference>
<dbReference type="EMBL" id="CP089291">
    <property type="protein sequence ID" value="UOF91242.1"/>
    <property type="molecule type" value="Genomic_DNA"/>
</dbReference>
<protein>
    <submittedName>
        <fullName evidence="2">DEAD/DEAH box helicase</fullName>
    </submittedName>
</protein>
<sequence>MLPDETCWFLAIDFDKQNWKDDALAVMSVCKELGVPAVLERSRSGQGGHIWIFFEEAIDAGLARKLGCALLTQTMERTNQIGLRSYDRLFPNQDTLPKGGLGNLIALPLQGVPRKNGNSVFVDEHMQPYADQWQFLSQIKKMSKKQVAEFVKEADRNLSILSVGYSDQNYNEKPWDQRTQVLKEKVIEGPLPDKATIVISNMIYMEKSDLPPILISQISRLAAFQNPDFYKTQAMRLPTYGKPRVISCTEEFPKHIALPRGCLQEILDLLNTYAIKPIIRDERTTGIPIHATFTGTLTMVQDAATRAILTKETGILSAIPGFGKTIVAASIIAQRKVNTLILVHRRELMDQWNERLSIFLDTEKKHIGLIGGGKEKRTGQIDIAVIQSLNQKGIIKEYINEYGQIIVDECHHISAFSYEQVLKKAKAKYVLGLTATPIRQNGHHPIVFMQCGPIRFCVDAKSQIATRGMEHRVIPRYTQFRLSPQVSSPGIQDIYQMLIDDEARNEMIFDDLLKCLDQGRSPILLTERTAHVEYFQKRLEKFAKNVIVLRGGMGKKEREQLRQRIANVPDHEERVLIATGKLIGEGFDDARLDTLFLVYPISWKGTLQQYAGRLHRSHVNKKDVQIYDYVDSQVPVLLSMYKKRVKGYKMMGYTGVE</sequence>
<dbReference type="SMART" id="SM00487">
    <property type="entry name" value="DEXDc"/>
    <property type="match status" value="1"/>
</dbReference>
<dbReference type="InterPro" id="IPR050742">
    <property type="entry name" value="Helicase_Restrict-Modif_Enz"/>
</dbReference>
<organism evidence="2 3">
    <name type="scientific">Fodinisporobacter ferrooxydans</name>
    <dbReference type="NCBI Taxonomy" id="2901836"/>
    <lineage>
        <taxon>Bacteria</taxon>
        <taxon>Bacillati</taxon>
        <taxon>Bacillota</taxon>
        <taxon>Bacilli</taxon>
        <taxon>Bacillales</taxon>
        <taxon>Alicyclobacillaceae</taxon>
        <taxon>Fodinisporobacter</taxon>
    </lineage>
</organism>
<evidence type="ECO:0000313" key="3">
    <source>
        <dbReference type="Proteomes" id="UP000830167"/>
    </source>
</evidence>
<proteinExistence type="predicted"/>
<dbReference type="CDD" id="cd17926">
    <property type="entry name" value="DEXHc_RE"/>
    <property type="match status" value="1"/>
</dbReference>
<keyword evidence="2" id="KW-0347">Helicase</keyword>
<keyword evidence="2" id="KW-0547">Nucleotide-binding</keyword>
<dbReference type="InterPro" id="IPR001650">
    <property type="entry name" value="Helicase_C-like"/>
</dbReference>
<accession>A0ABY4CL52</accession>
<dbReference type="Gene3D" id="3.40.50.300">
    <property type="entry name" value="P-loop containing nucleotide triphosphate hydrolases"/>
    <property type="match status" value="2"/>
</dbReference>
<dbReference type="GO" id="GO:0004386">
    <property type="term" value="F:helicase activity"/>
    <property type="evidence" value="ECO:0007669"/>
    <property type="project" value="UniProtKB-KW"/>
</dbReference>
<dbReference type="Pfam" id="PF22548">
    <property type="entry name" value="AEP-TOTE"/>
    <property type="match status" value="1"/>
</dbReference>
<feature type="domain" description="Helicase ATP-binding" evidence="1">
    <location>
        <begin position="305"/>
        <end position="455"/>
    </location>
</feature>
<keyword evidence="2" id="KW-0378">Hydrolase</keyword>
<keyword evidence="2" id="KW-0067">ATP-binding</keyword>
<evidence type="ECO:0000313" key="2">
    <source>
        <dbReference type="EMBL" id="UOF91242.1"/>
    </source>
</evidence>
<reference evidence="2" key="1">
    <citation type="submission" date="2021-12" db="EMBL/GenBank/DDBJ databases">
        <title>Alicyclobacillaceae gen. nov., sp. nov., isolated from chalcocite enrichment system.</title>
        <authorList>
            <person name="Jiang Z."/>
        </authorList>
    </citation>
    <scope>NUCLEOTIDE SEQUENCE</scope>
    <source>
        <strain evidence="2">MYW30-H2</strain>
    </source>
</reference>
<dbReference type="SUPFAM" id="SSF52540">
    <property type="entry name" value="P-loop containing nucleoside triphosphate hydrolases"/>
    <property type="match status" value="2"/>
</dbReference>
<dbReference type="PROSITE" id="PS51192">
    <property type="entry name" value="HELICASE_ATP_BIND_1"/>
    <property type="match status" value="1"/>
</dbReference>
<name>A0ABY4CL52_9BACL</name>
<dbReference type="PANTHER" id="PTHR47396:SF1">
    <property type="entry name" value="ATP-DEPENDENT HELICASE IRC3-RELATED"/>
    <property type="match status" value="1"/>
</dbReference>
<evidence type="ECO:0000259" key="1">
    <source>
        <dbReference type="PROSITE" id="PS51192"/>
    </source>
</evidence>
<gene>
    <name evidence="2" type="ORF">LSG31_03005</name>
</gene>
<keyword evidence="3" id="KW-1185">Reference proteome</keyword>
<dbReference type="InterPro" id="IPR006935">
    <property type="entry name" value="Helicase/UvrB_N"/>
</dbReference>
<dbReference type="PANTHER" id="PTHR47396">
    <property type="entry name" value="TYPE I RESTRICTION ENZYME ECOKI R PROTEIN"/>
    <property type="match status" value="1"/>
</dbReference>
<dbReference type="Pfam" id="PF00271">
    <property type="entry name" value="Helicase_C"/>
    <property type="match status" value="1"/>
</dbReference>
<dbReference type="InterPro" id="IPR054347">
    <property type="entry name" value="TOTE_primase"/>
</dbReference>
<dbReference type="Proteomes" id="UP000830167">
    <property type="component" value="Chromosome"/>
</dbReference>
<dbReference type="InterPro" id="IPR014001">
    <property type="entry name" value="Helicase_ATP-bd"/>
</dbReference>